<comment type="caution">
    <text evidence="2">The sequence shown here is derived from an EMBL/GenBank/DDBJ whole genome shotgun (WGS) entry which is preliminary data.</text>
</comment>
<reference evidence="2" key="1">
    <citation type="journal article" date="2014" name="Int. J. Syst. Evol. Microbiol.">
        <title>Complete genome sequence of Corynebacterium casei LMG S-19264T (=DSM 44701T), isolated from a smear-ripened cheese.</title>
        <authorList>
            <consortium name="US DOE Joint Genome Institute (JGI-PGF)"/>
            <person name="Walter F."/>
            <person name="Albersmeier A."/>
            <person name="Kalinowski J."/>
            <person name="Ruckert C."/>
        </authorList>
    </citation>
    <scope>NUCLEOTIDE SEQUENCE</scope>
    <source>
        <strain evidence="2">CGMCC 1.15725</strain>
    </source>
</reference>
<protein>
    <submittedName>
        <fullName evidence="2">NIPSNAP family containing protein</fullName>
    </submittedName>
</protein>
<evidence type="ECO:0000313" key="3">
    <source>
        <dbReference type="Proteomes" id="UP000646365"/>
    </source>
</evidence>
<proteinExistence type="predicted"/>
<dbReference type="InterPro" id="IPR012577">
    <property type="entry name" value="NIPSNAP"/>
</dbReference>
<sequence>MITCHLKYVIDPYKLAEFEEYARRWVALVTRMGGRHHGYFLPSEGANNIAYALFSFPSLAAYEDYRRRMASDPECQAVFELEKQNRSIVSYERSFLRPVLE</sequence>
<keyword evidence="3" id="KW-1185">Reference proteome</keyword>
<dbReference type="Gene3D" id="3.30.70.100">
    <property type="match status" value="1"/>
</dbReference>
<dbReference type="RefSeq" id="WP_189042053.1">
    <property type="nucleotide sequence ID" value="NZ_BMJQ01000001.1"/>
</dbReference>
<evidence type="ECO:0000259" key="1">
    <source>
        <dbReference type="Pfam" id="PF07978"/>
    </source>
</evidence>
<dbReference type="AlphaFoldDB" id="A0A8J2YQH9"/>
<reference evidence="2" key="2">
    <citation type="submission" date="2020-09" db="EMBL/GenBank/DDBJ databases">
        <authorList>
            <person name="Sun Q."/>
            <person name="Zhou Y."/>
        </authorList>
    </citation>
    <scope>NUCLEOTIDE SEQUENCE</scope>
    <source>
        <strain evidence="2">CGMCC 1.15725</strain>
    </source>
</reference>
<accession>A0A8J2YQH9</accession>
<dbReference type="InterPro" id="IPR011008">
    <property type="entry name" value="Dimeric_a/b-barrel"/>
</dbReference>
<dbReference type="EMBL" id="BMJQ01000001">
    <property type="protein sequence ID" value="GGF02398.1"/>
    <property type="molecule type" value="Genomic_DNA"/>
</dbReference>
<gene>
    <name evidence="2" type="ORF">GCM10011611_04860</name>
</gene>
<dbReference type="SUPFAM" id="SSF54909">
    <property type="entry name" value="Dimeric alpha+beta barrel"/>
    <property type="match status" value="1"/>
</dbReference>
<dbReference type="Pfam" id="PF07978">
    <property type="entry name" value="NIPSNAP"/>
    <property type="match status" value="1"/>
</dbReference>
<dbReference type="Proteomes" id="UP000646365">
    <property type="component" value="Unassembled WGS sequence"/>
</dbReference>
<feature type="domain" description="NIPSNAP" evidence="1">
    <location>
        <begin position="8"/>
        <end position="99"/>
    </location>
</feature>
<organism evidence="2 3">
    <name type="scientific">Aliidongia dinghuensis</name>
    <dbReference type="NCBI Taxonomy" id="1867774"/>
    <lineage>
        <taxon>Bacteria</taxon>
        <taxon>Pseudomonadati</taxon>
        <taxon>Pseudomonadota</taxon>
        <taxon>Alphaproteobacteria</taxon>
        <taxon>Rhodospirillales</taxon>
        <taxon>Dongiaceae</taxon>
        <taxon>Aliidongia</taxon>
    </lineage>
</organism>
<evidence type="ECO:0000313" key="2">
    <source>
        <dbReference type="EMBL" id="GGF02398.1"/>
    </source>
</evidence>
<name>A0A8J2YQH9_9PROT</name>